<sequence>MSFLKKLDTTKKYSRHTVNAVINPQKGPDHITELSVLLRSLVVRGLDTTTLKLICSNKPVVPRSVTPWIPLRLTIRVLERSSLIRSVL</sequence>
<dbReference type="Proteomes" id="UP001062846">
    <property type="component" value="Chromosome 2"/>
</dbReference>
<keyword evidence="2" id="KW-1185">Reference proteome</keyword>
<evidence type="ECO:0000313" key="1">
    <source>
        <dbReference type="EMBL" id="KAI8568702.1"/>
    </source>
</evidence>
<dbReference type="EMBL" id="CM046389">
    <property type="protein sequence ID" value="KAI8568702.1"/>
    <property type="molecule type" value="Genomic_DNA"/>
</dbReference>
<evidence type="ECO:0000313" key="2">
    <source>
        <dbReference type="Proteomes" id="UP001062846"/>
    </source>
</evidence>
<accession>A0ACC0PSG9</accession>
<reference evidence="1" key="1">
    <citation type="submission" date="2022-02" db="EMBL/GenBank/DDBJ databases">
        <title>Plant Genome Project.</title>
        <authorList>
            <person name="Zhang R.-G."/>
        </authorList>
    </citation>
    <scope>NUCLEOTIDE SEQUENCE</scope>
    <source>
        <strain evidence="1">AT1</strain>
    </source>
</reference>
<name>A0ACC0PSG9_RHOML</name>
<proteinExistence type="predicted"/>
<gene>
    <name evidence="1" type="ORF">RHMOL_Rhmol02G0221000</name>
</gene>
<comment type="caution">
    <text evidence="1">The sequence shown here is derived from an EMBL/GenBank/DDBJ whole genome shotgun (WGS) entry which is preliminary data.</text>
</comment>
<protein>
    <submittedName>
        <fullName evidence="1">Uncharacterized protein</fullName>
    </submittedName>
</protein>
<organism evidence="1 2">
    <name type="scientific">Rhododendron molle</name>
    <name type="common">Chinese azalea</name>
    <name type="synonym">Azalea mollis</name>
    <dbReference type="NCBI Taxonomy" id="49168"/>
    <lineage>
        <taxon>Eukaryota</taxon>
        <taxon>Viridiplantae</taxon>
        <taxon>Streptophyta</taxon>
        <taxon>Embryophyta</taxon>
        <taxon>Tracheophyta</taxon>
        <taxon>Spermatophyta</taxon>
        <taxon>Magnoliopsida</taxon>
        <taxon>eudicotyledons</taxon>
        <taxon>Gunneridae</taxon>
        <taxon>Pentapetalae</taxon>
        <taxon>asterids</taxon>
        <taxon>Ericales</taxon>
        <taxon>Ericaceae</taxon>
        <taxon>Ericoideae</taxon>
        <taxon>Rhodoreae</taxon>
        <taxon>Rhododendron</taxon>
    </lineage>
</organism>